<evidence type="ECO:0000313" key="4">
    <source>
        <dbReference type="Proteomes" id="UP001595939"/>
    </source>
</evidence>
<evidence type="ECO:0000313" key="3">
    <source>
        <dbReference type="EMBL" id="MFC4455190.1"/>
    </source>
</evidence>
<feature type="chain" id="PRO_5045809774" evidence="2">
    <location>
        <begin position="24"/>
        <end position="292"/>
    </location>
</feature>
<comment type="caution">
    <text evidence="3">The sequence shown here is derived from an EMBL/GenBank/DDBJ whole genome shotgun (WGS) entry which is preliminary data.</text>
</comment>
<dbReference type="Proteomes" id="UP001595939">
    <property type="component" value="Unassembled WGS sequence"/>
</dbReference>
<evidence type="ECO:0000256" key="2">
    <source>
        <dbReference type="SAM" id="SignalP"/>
    </source>
</evidence>
<reference evidence="4" key="1">
    <citation type="journal article" date="2019" name="Int. J. Syst. Evol. Microbiol.">
        <title>The Global Catalogue of Microorganisms (GCM) 10K type strain sequencing project: providing services to taxonomists for standard genome sequencing and annotation.</title>
        <authorList>
            <consortium name="The Broad Institute Genomics Platform"/>
            <consortium name="The Broad Institute Genome Sequencing Center for Infectious Disease"/>
            <person name="Wu L."/>
            <person name="Ma J."/>
        </authorList>
    </citation>
    <scope>NUCLEOTIDE SEQUENCE [LARGE SCALE GENOMIC DNA]</scope>
    <source>
        <strain evidence="4">CCUG 39970</strain>
    </source>
</reference>
<feature type="region of interest" description="Disordered" evidence="1">
    <location>
        <begin position="134"/>
        <end position="165"/>
    </location>
</feature>
<evidence type="ECO:0000256" key="1">
    <source>
        <dbReference type="SAM" id="MobiDB-lite"/>
    </source>
</evidence>
<organism evidence="3 4">
    <name type="scientific">Deinococcus sonorensis</name>
    <dbReference type="NCBI Taxonomy" id="309891"/>
    <lineage>
        <taxon>Bacteria</taxon>
        <taxon>Thermotogati</taxon>
        <taxon>Deinococcota</taxon>
        <taxon>Deinococci</taxon>
        <taxon>Deinococcales</taxon>
        <taxon>Deinococcaceae</taxon>
        <taxon>Deinococcus</taxon>
    </lineage>
</organism>
<dbReference type="RefSeq" id="WP_380129907.1">
    <property type="nucleotide sequence ID" value="NZ_JBHSEG010000008.1"/>
</dbReference>
<gene>
    <name evidence="3" type="ORF">ACFO0P_15535</name>
</gene>
<accession>A0ABV8YCA6</accession>
<keyword evidence="2" id="KW-0732">Signal</keyword>
<name>A0ABV8YCA6_9DEIO</name>
<dbReference type="EMBL" id="JBHSEG010000008">
    <property type="protein sequence ID" value="MFC4455190.1"/>
    <property type="molecule type" value="Genomic_DNA"/>
</dbReference>
<proteinExistence type="predicted"/>
<feature type="signal peptide" evidence="2">
    <location>
        <begin position="1"/>
        <end position="23"/>
    </location>
</feature>
<sequence>MPRLPLSALAVSAALLTAPAAQAQQNPYLGAAAIRQYTLSQVSAAPGLVDVPYGDVVTFKFPSRLVSNVLAQQQTFRIEMDEDVAYVSALATTGSSTVIFKTEDGVLERFVLRAVAVASRAKGVEIVDDRTAGSAVSKGTPVPQPVSAIPKGPAPISSTPPAPISSTPPAPITAQVPVTSPASARSALDDALQRLQAYSQAPLQGTLAVVGNRLQLTIQNAGTTAQTLKGADLRLYVDGQPVAVSADGVTVPAQGQMTVTLRPEAAISEEQRLQVAWIASDGVSVSLLEVRQ</sequence>
<protein>
    <submittedName>
        <fullName evidence="3">Uncharacterized protein</fullName>
    </submittedName>
</protein>
<keyword evidence="4" id="KW-1185">Reference proteome</keyword>